<protein>
    <recommendedName>
        <fullName evidence="4">Secreted protein</fullName>
    </recommendedName>
</protein>
<feature type="chain" id="PRO_5023077254" description="Secreted protein" evidence="1">
    <location>
        <begin position="17"/>
        <end position="76"/>
    </location>
</feature>
<reference evidence="2 3" key="1">
    <citation type="submission" date="2019-05" db="EMBL/GenBank/DDBJ databases">
        <title>Another draft genome of Portunus trituberculatus and its Hox gene families provides insights of decapod evolution.</title>
        <authorList>
            <person name="Jeong J.-H."/>
            <person name="Song I."/>
            <person name="Kim S."/>
            <person name="Choi T."/>
            <person name="Kim D."/>
            <person name="Ryu S."/>
            <person name="Kim W."/>
        </authorList>
    </citation>
    <scope>NUCLEOTIDE SEQUENCE [LARGE SCALE GENOMIC DNA]</scope>
    <source>
        <tissue evidence="2">Muscle</tissue>
    </source>
</reference>
<accession>A0A5B7HCM7</accession>
<sequence>MAFSIAASFLIQVCWSVTNRRNVLIHVHRSSKWVMTDAIQDLRELCTLRENKTLLTLTPHIGERWTRRSRRRRRVR</sequence>
<evidence type="ECO:0000256" key="1">
    <source>
        <dbReference type="SAM" id="SignalP"/>
    </source>
</evidence>
<gene>
    <name evidence="2" type="ORF">E2C01_062079</name>
</gene>
<organism evidence="2 3">
    <name type="scientific">Portunus trituberculatus</name>
    <name type="common">Swimming crab</name>
    <name type="synonym">Neptunus trituberculatus</name>
    <dbReference type="NCBI Taxonomy" id="210409"/>
    <lineage>
        <taxon>Eukaryota</taxon>
        <taxon>Metazoa</taxon>
        <taxon>Ecdysozoa</taxon>
        <taxon>Arthropoda</taxon>
        <taxon>Crustacea</taxon>
        <taxon>Multicrustacea</taxon>
        <taxon>Malacostraca</taxon>
        <taxon>Eumalacostraca</taxon>
        <taxon>Eucarida</taxon>
        <taxon>Decapoda</taxon>
        <taxon>Pleocyemata</taxon>
        <taxon>Brachyura</taxon>
        <taxon>Eubrachyura</taxon>
        <taxon>Portunoidea</taxon>
        <taxon>Portunidae</taxon>
        <taxon>Portuninae</taxon>
        <taxon>Portunus</taxon>
    </lineage>
</organism>
<dbReference type="AlphaFoldDB" id="A0A5B7HCM7"/>
<evidence type="ECO:0000313" key="2">
    <source>
        <dbReference type="EMBL" id="MPC67893.1"/>
    </source>
</evidence>
<dbReference type="EMBL" id="VSRR010026924">
    <property type="protein sequence ID" value="MPC67893.1"/>
    <property type="molecule type" value="Genomic_DNA"/>
</dbReference>
<keyword evidence="1" id="KW-0732">Signal</keyword>
<comment type="caution">
    <text evidence="2">The sequence shown here is derived from an EMBL/GenBank/DDBJ whole genome shotgun (WGS) entry which is preliminary data.</text>
</comment>
<evidence type="ECO:0000313" key="3">
    <source>
        <dbReference type="Proteomes" id="UP000324222"/>
    </source>
</evidence>
<keyword evidence="3" id="KW-1185">Reference proteome</keyword>
<feature type="signal peptide" evidence="1">
    <location>
        <begin position="1"/>
        <end position="16"/>
    </location>
</feature>
<name>A0A5B7HCM7_PORTR</name>
<proteinExistence type="predicted"/>
<dbReference type="Proteomes" id="UP000324222">
    <property type="component" value="Unassembled WGS sequence"/>
</dbReference>
<evidence type="ECO:0008006" key="4">
    <source>
        <dbReference type="Google" id="ProtNLM"/>
    </source>
</evidence>